<dbReference type="OMA" id="CLCSQND"/>
<dbReference type="Proteomes" id="UP000001055">
    <property type="component" value="Unassembled WGS sequence"/>
</dbReference>
<evidence type="ECO:0000313" key="5">
    <source>
        <dbReference type="EMBL" id="EAT85660.1"/>
    </source>
</evidence>
<dbReference type="PANTHER" id="PTHR43004">
    <property type="entry name" value="TRK SYSTEM POTASSIUM UPTAKE PROTEIN"/>
    <property type="match status" value="1"/>
</dbReference>
<dbReference type="EMBL" id="CH445334">
    <property type="protein sequence ID" value="EAT85660.1"/>
    <property type="molecule type" value="Genomic_DNA"/>
</dbReference>
<dbReference type="GO" id="GO:0016709">
    <property type="term" value="F:oxidoreductase activity, acting on paired donors, with incorporation or reduction of molecular oxygen, NAD(P)H as one donor, and incorporation of one atom of oxygen"/>
    <property type="evidence" value="ECO:0007669"/>
    <property type="project" value="UniProtKB-ARBA"/>
</dbReference>
<dbReference type="eggNOG" id="KOG3855">
    <property type="taxonomic scope" value="Eukaryota"/>
</dbReference>
<evidence type="ECO:0000256" key="1">
    <source>
        <dbReference type="ARBA" id="ARBA00022630"/>
    </source>
</evidence>
<dbReference type="PRINTS" id="PR00420">
    <property type="entry name" value="RNGMNOXGNASE"/>
</dbReference>
<protein>
    <recommendedName>
        <fullName evidence="4">FAD-binding domain-containing protein</fullName>
    </recommendedName>
</protein>
<dbReference type="Gene3D" id="3.50.50.60">
    <property type="entry name" value="FAD/NAD(P)-binding domain"/>
    <property type="match status" value="1"/>
</dbReference>
<dbReference type="RefSeq" id="XP_001797366.1">
    <property type="nucleotide sequence ID" value="XM_001797314.1"/>
</dbReference>
<dbReference type="HOGENOM" id="CLU_009665_14_0_1"/>
<evidence type="ECO:0000256" key="3">
    <source>
        <dbReference type="ARBA" id="ARBA00023002"/>
    </source>
</evidence>
<dbReference type="Gene3D" id="3.30.9.10">
    <property type="entry name" value="D-Amino Acid Oxidase, subunit A, domain 2"/>
    <property type="match status" value="1"/>
</dbReference>
<sequence length="563" mass="63105">MSSTPGPAKTPRAHMTNPPALECLRDLDPSLYEECLRLGNGDEVIRHYRWCETMAGEEYARNYAWGNGERKGEYDCISPCKYLDLPQSLLEPVLLKWASGNGWRVRFDTRLLTFVEEEEGDENGRKILASVVDEVIGVEYKIRTKYLFGADGGRSSVAKILDLPFTTLSGGGFAYNVLLSADMTHLMTHRQGNLHVSLRLEKDYPFVGVMRQVKPWTEWVFVFLPKGPHAPNPKRSFEEWKVIAEDLIGDDSVDVEILDVSGWVINESSADVISKGNVYCLGDAIHRHPPTLGLGSNTCIQDAFNLAWKIAMVEKKLAHPSLLSTYNTERQPVGADLVTESNDILRMDVGSWGILGLQPYGISEEDMKKNKLGLIANTKEGRERRKAIREATKLQDRELHALGTAMGQRYDSFAVDAQDEVETFRPSQREIESPQQHYEPGTYPGRRLPHVWLGKKVAGPLISTLDIAGKGQFTLFTSIGGENWKEAAQSIKKDMGVDIKVVGIGYGLEWEDTYLEWAAKCGVEEDGCVLVRPDLFVAWRAHESGREVERLGKVMKKILGYAK</sequence>
<feature type="domain" description="FAD-binding" evidence="4">
    <location>
        <begin position="7"/>
        <end position="340"/>
    </location>
</feature>
<proteinExistence type="predicted"/>
<dbReference type="Pfam" id="PF21274">
    <property type="entry name" value="Rng_hyd_C"/>
    <property type="match status" value="1"/>
</dbReference>
<dbReference type="GO" id="GO:0071949">
    <property type="term" value="F:FAD binding"/>
    <property type="evidence" value="ECO:0007669"/>
    <property type="project" value="InterPro"/>
</dbReference>
<dbReference type="GeneID" id="5974256"/>
<dbReference type="AlphaFoldDB" id="Q0UMK5"/>
<dbReference type="VEuPathDB" id="FungiDB:JI435_070090"/>
<dbReference type="InterPro" id="IPR050641">
    <property type="entry name" value="RIFMO-like"/>
</dbReference>
<dbReference type="PANTHER" id="PTHR43004:SF8">
    <property type="entry name" value="FAD-BINDING DOMAIN-CONTAINING PROTEIN-RELATED"/>
    <property type="match status" value="1"/>
</dbReference>
<dbReference type="InParanoid" id="Q0UMK5"/>
<accession>Q0UMK5</accession>
<dbReference type="KEGG" id="pno:SNOG_07009"/>
<name>Q0UMK5_PHANO</name>
<reference evidence="6" key="1">
    <citation type="journal article" date="2007" name="Plant Cell">
        <title>Dothideomycete-plant interactions illuminated by genome sequencing and EST analysis of the wheat pathogen Stagonospora nodorum.</title>
        <authorList>
            <person name="Hane J.K."/>
            <person name="Lowe R.G."/>
            <person name="Solomon P.S."/>
            <person name="Tan K.C."/>
            <person name="Schoch C.L."/>
            <person name="Spatafora J.W."/>
            <person name="Crous P.W."/>
            <person name="Kodira C."/>
            <person name="Birren B.W."/>
            <person name="Galagan J.E."/>
            <person name="Torriani S.F."/>
            <person name="McDonald B.A."/>
            <person name="Oliver R.P."/>
        </authorList>
    </citation>
    <scope>NUCLEOTIDE SEQUENCE [LARGE SCALE GENOMIC DNA]</scope>
    <source>
        <strain evidence="6">SN15 / ATCC MYA-4574 / FGSC 10173</strain>
    </source>
</reference>
<keyword evidence="2" id="KW-0274">FAD</keyword>
<dbReference type="InterPro" id="IPR036188">
    <property type="entry name" value="FAD/NAD-bd_sf"/>
</dbReference>
<gene>
    <name evidence="5" type="ORF">SNOG_07009</name>
</gene>
<dbReference type="Pfam" id="PF01494">
    <property type="entry name" value="FAD_binding_3"/>
    <property type="match status" value="1"/>
</dbReference>
<evidence type="ECO:0000259" key="4">
    <source>
        <dbReference type="Pfam" id="PF01494"/>
    </source>
</evidence>
<evidence type="ECO:0000313" key="6">
    <source>
        <dbReference type="Proteomes" id="UP000001055"/>
    </source>
</evidence>
<organism evidence="5 6">
    <name type="scientific">Phaeosphaeria nodorum (strain SN15 / ATCC MYA-4574 / FGSC 10173)</name>
    <name type="common">Glume blotch fungus</name>
    <name type="synonym">Parastagonospora nodorum</name>
    <dbReference type="NCBI Taxonomy" id="321614"/>
    <lineage>
        <taxon>Eukaryota</taxon>
        <taxon>Fungi</taxon>
        <taxon>Dikarya</taxon>
        <taxon>Ascomycota</taxon>
        <taxon>Pezizomycotina</taxon>
        <taxon>Dothideomycetes</taxon>
        <taxon>Pleosporomycetidae</taxon>
        <taxon>Pleosporales</taxon>
        <taxon>Pleosporineae</taxon>
        <taxon>Phaeosphaeriaceae</taxon>
        <taxon>Parastagonospora</taxon>
    </lineage>
</organism>
<dbReference type="SUPFAM" id="SSF51905">
    <property type="entry name" value="FAD/NAD(P)-binding domain"/>
    <property type="match status" value="1"/>
</dbReference>
<keyword evidence="1" id="KW-0285">Flavoprotein</keyword>
<dbReference type="VEuPathDB" id="FungiDB:JI435_414620"/>
<keyword evidence="3" id="KW-0560">Oxidoreductase</keyword>
<dbReference type="Gene3D" id="3.40.30.120">
    <property type="match status" value="1"/>
</dbReference>
<dbReference type="GO" id="GO:0016491">
    <property type="term" value="F:oxidoreductase activity"/>
    <property type="evidence" value="ECO:0000318"/>
    <property type="project" value="GO_Central"/>
</dbReference>
<evidence type="ECO:0000256" key="2">
    <source>
        <dbReference type="ARBA" id="ARBA00022827"/>
    </source>
</evidence>
<dbReference type="InterPro" id="IPR002938">
    <property type="entry name" value="FAD-bd"/>
</dbReference>